<protein>
    <submittedName>
        <fullName evidence="5">Synaptojanin-2-binding protein-like</fullName>
    </submittedName>
</protein>
<dbReference type="SUPFAM" id="SSF50156">
    <property type="entry name" value="PDZ domain-like"/>
    <property type="match status" value="1"/>
</dbReference>
<reference evidence="5" key="1">
    <citation type="submission" date="2020-04" db="EMBL/GenBank/DDBJ databases">
        <authorList>
            <person name="Neveu A P."/>
        </authorList>
    </citation>
    <scope>NUCLEOTIDE SEQUENCE</scope>
    <source>
        <tissue evidence="5">Whole embryo</tissue>
    </source>
</reference>
<dbReference type="InterPro" id="IPR036034">
    <property type="entry name" value="PDZ_sf"/>
</dbReference>
<evidence type="ECO:0000256" key="3">
    <source>
        <dbReference type="SAM" id="Phobius"/>
    </source>
</evidence>
<dbReference type="GO" id="GO:0016323">
    <property type="term" value="C:basolateral plasma membrane"/>
    <property type="evidence" value="ECO:0007669"/>
    <property type="project" value="TreeGrafter"/>
</dbReference>
<dbReference type="PROSITE" id="PS50106">
    <property type="entry name" value="PDZ"/>
    <property type="match status" value="1"/>
</dbReference>
<name>A0A6F9DUA7_9ASCI</name>
<dbReference type="GO" id="GO:0097120">
    <property type="term" value="P:receptor localization to synapse"/>
    <property type="evidence" value="ECO:0007669"/>
    <property type="project" value="TreeGrafter"/>
</dbReference>
<dbReference type="GO" id="GO:0043113">
    <property type="term" value="P:receptor clustering"/>
    <property type="evidence" value="ECO:0007669"/>
    <property type="project" value="TreeGrafter"/>
</dbReference>
<gene>
    <name evidence="5" type="primary">Synj2bp</name>
</gene>
<dbReference type="InterPro" id="IPR050614">
    <property type="entry name" value="Synaptic_Scaffolding_LAP-MAGUK"/>
</dbReference>
<organism evidence="5">
    <name type="scientific">Phallusia mammillata</name>
    <dbReference type="NCBI Taxonomy" id="59560"/>
    <lineage>
        <taxon>Eukaryota</taxon>
        <taxon>Metazoa</taxon>
        <taxon>Chordata</taxon>
        <taxon>Tunicata</taxon>
        <taxon>Ascidiacea</taxon>
        <taxon>Phlebobranchia</taxon>
        <taxon>Ascidiidae</taxon>
        <taxon>Phallusia</taxon>
    </lineage>
</organism>
<evidence type="ECO:0000313" key="5">
    <source>
        <dbReference type="EMBL" id="CAB3266761.1"/>
    </source>
</evidence>
<dbReference type="GO" id="GO:0045197">
    <property type="term" value="P:establishment or maintenance of epithelial cell apical/basal polarity"/>
    <property type="evidence" value="ECO:0007669"/>
    <property type="project" value="TreeGrafter"/>
</dbReference>
<dbReference type="InterPro" id="IPR001478">
    <property type="entry name" value="PDZ"/>
</dbReference>
<dbReference type="GO" id="GO:0030054">
    <property type="term" value="C:cell junction"/>
    <property type="evidence" value="ECO:0007669"/>
    <property type="project" value="TreeGrafter"/>
</dbReference>
<evidence type="ECO:0000256" key="1">
    <source>
        <dbReference type="ARBA" id="ARBA00004370"/>
    </source>
</evidence>
<dbReference type="GO" id="GO:0019901">
    <property type="term" value="F:protein kinase binding"/>
    <property type="evidence" value="ECO:0007669"/>
    <property type="project" value="TreeGrafter"/>
</dbReference>
<accession>A0A6F9DUA7</accession>
<dbReference type="Gene3D" id="2.30.42.10">
    <property type="match status" value="1"/>
</dbReference>
<comment type="subcellular location">
    <subcellularLocation>
        <location evidence="1">Membrane</location>
    </subcellularLocation>
</comment>
<dbReference type="PANTHER" id="PTHR23119:SF51">
    <property type="entry name" value="DISKS LARGE 1 TUMOR SUPPRESSOR PROTEIN"/>
    <property type="match status" value="1"/>
</dbReference>
<dbReference type="Pfam" id="PF00595">
    <property type="entry name" value="PDZ"/>
    <property type="match status" value="1"/>
</dbReference>
<feature type="domain" description="PDZ" evidence="4">
    <location>
        <begin position="10"/>
        <end position="97"/>
    </location>
</feature>
<dbReference type="EMBL" id="LR790899">
    <property type="protein sequence ID" value="CAB3266761.1"/>
    <property type="molecule type" value="mRNA"/>
</dbReference>
<dbReference type="PANTHER" id="PTHR23119">
    <property type="entry name" value="DISCS LARGE"/>
    <property type="match status" value="1"/>
</dbReference>
<dbReference type="AlphaFoldDB" id="A0A6F9DUA7"/>
<keyword evidence="3" id="KW-0812">Transmembrane</keyword>
<feature type="transmembrane region" description="Helical" evidence="3">
    <location>
        <begin position="115"/>
        <end position="136"/>
    </location>
</feature>
<evidence type="ECO:0000256" key="2">
    <source>
        <dbReference type="ARBA" id="ARBA00023136"/>
    </source>
</evidence>
<keyword evidence="3" id="KW-1133">Transmembrane helix</keyword>
<dbReference type="GO" id="GO:0098609">
    <property type="term" value="P:cell-cell adhesion"/>
    <property type="evidence" value="ECO:0007669"/>
    <property type="project" value="TreeGrafter"/>
</dbReference>
<dbReference type="SMART" id="SM00228">
    <property type="entry name" value="PDZ"/>
    <property type="match status" value="1"/>
</dbReference>
<evidence type="ECO:0000259" key="4">
    <source>
        <dbReference type="PROSITE" id="PS50106"/>
    </source>
</evidence>
<proteinExistence type="evidence at transcript level"/>
<keyword evidence="2 3" id="KW-0472">Membrane</keyword>
<sequence length="140" mass="15474">MSTSEREYNSFQLHRGPNGLGFNIRGGKDQPHLPNDKGIFVTKVRENGSAAQDGRLKEGDKIIEINNNSLLDVNHSEAVDLFINAGENVALKVWHGAEKILIEEYTEKTKPKGTGFATVVFVIGLGVAIAAAYYYVKKRR</sequence>